<dbReference type="InterPro" id="IPR001610">
    <property type="entry name" value="PAC"/>
</dbReference>
<dbReference type="PROSITE" id="PS50112">
    <property type="entry name" value="PAS"/>
    <property type="match status" value="3"/>
</dbReference>
<dbReference type="Gene3D" id="3.30.450.20">
    <property type="entry name" value="PAS domain"/>
    <property type="match status" value="5"/>
</dbReference>
<dbReference type="CDD" id="cd01948">
    <property type="entry name" value="EAL"/>
    <property type="match status" value="1"/>
</dbReference>
<dbReference type="InterPro" id="IPR052155">
    <property type="entry name" value="Biofilm_reg_signaling"/>
</dbReference>
<evidence type="ECO:0000259" key="2">
    <source>
        <dbReference type="PROSITE" id="PS50113"/>
    </source>
</evidence>
<feature type="domain" description="PAS" evidence="1">
    <location>
        <begin position="242"/>
        <end position="283"/>
    </location>
</feature>
<feature type="domain" description="PAS" evidence="1">
    <location>
        <begin position="370"/>
        <end position="439"/>
    </location>
</feature>
<dbReference type="Pfam" id="PF00563">
    <property type="entry name" value="EAL"/>
    <property type="match status" value="1"/>
</dbReference>
<proteinExistence type="predicted"/>
<dbReference type="Gene3D" id="3.20.20.450">
    <property type="entry name" value="EAL domain"/>
    <property type="match status" value="1"/>
</dbReference>
<dbReference type="SUPFAM" id="SSF141868">
    <property type="entry name" value="EAL domain-like"/>
    <property type="match status" value="1"/>
</dbReference>
<evidence type="ECO:0000259" key="1">
    <source>
        <dbReference type="PROSITE" id="PS50112"/>
    </source>
</evidence>
<feature type="domain" description="PAS" evidence="1">
    <location>
        <begin position="502"/>
        <end position="551"/>
    </location>
</feature>
<dbReference type="InterPro" id="IPR035919">
    <property type="entry name" value="EAL_sf"/>
</dbReference>
<dbReference type="CDD" id="cd00130">
    <property type="entry name" value="PAS"/>
    <property type="match status" value="3"/>
</dbReference>
<dbReference type="SMART" id="SM00052">
    <property type="entry name" value="EAL"/>
    <property type="match status" value="1"/>
</dbReference>
<dbReference type="CDD" id="cd01949">
    <property type="entry name" value="GGDEF"/>
    <property type="match status" value="1"/>
</dbReference>
<dbReference type="PROSITE" id="PS50113">
    <property type="entry name" value="PAC"/>
    <property type="match status" value="3"/>
</dbReference>
<dbReference type="OrthoDB" id="101222at2"/>
<dbReference type="AlphaFoldDB" id="A0A2N9M324"/>
<dbReference type="Pfam" id="PF13426">
    <property type="entry name" value="PAS_9"/>
    <property type="match status" value="3"/>
</dbReference>
<dbReference type="EMBL" id="OKRB01000133">
    <property type="protein sequence ID" value="SPE29838.1"/>
    <property type="molecule type" value="Genomic_DNA"/>
</dbReference>
<dbReference type="InterPro" id="IPR043128">
    <property type="entry name" value="Rev_trsase/Diguanyl_cyclase"/>
</dbReference>
<evidence type="ECO:0000259" key="3">
    <source>
        <dbReference type="PROSITE" id="PS50883"/>
    </source>
</evidence>
<evidence type="ECO:0000313" key="5">
    <source>
        <dbReference type="EMBL" id="SPE29838.1"/>
    </source>
</evidence>
<dbReference type="NCBIfam" id="TIGR00254">
    <property type="entry name" value="GGDEF"/>
    <property type="match status" value="1"/>
</dbReference>
<dbReference type="PROSITE" id="PS50887">
    <property type="entry name" value="GGDEF"/>
    <property type="match status" value="1"/>
</dbReference>
<dbReference type="Pfam" id="PF08448">
    <property type="entry name" value="PAS_4"/>
    <property type="match status" value="1"/>
</dbReference>
<dbReference type="NCBIfam" id="TIGR00229">
    <property type="entry name" value="sensory_box"/>
    <property type="match status" value="5"/>
</dbReference>
<dbReference type="PROSITE" id="PS50883">
    <property type="entry name" value="EAL"/>
    <property type="match status" value="1"/>
</dbReference>
<dbReference type="SMART" id="SM00267">
    <property type="entry name" value="GGDEF"/>
    <property type="match status" value="1"/>
</dbReference>
<dbReference type="SMART" id="SM00091">
    <property type="entry name" value="PAS"/>
    <property type="match status" value="5"/>
</dbReference>
<sequence length="1057" mass="118039">MLNRAAANLEALIESTDDLIGAVDLDFRLITFNQALSKTIARNRRTQVALGKRMEDLLPPELATLLNSHFQQALAEGPFQATLTTLDGRVIEFAYNPIIAGGKKAGVSVFGKDITERSHAVANLSALIESKADFIWSVDRNYRLITFNGELKRTFEASFGITPVAGMLPGDLLPPERAAIFPPLYERAVADGPFRFEYTTLDGRTVEMALNPIVVGGEKTGVSVFGKDVTERKAAERALLEAEKKYREIFDGALEGIFQTSPDGRLLTANPALVQMLGYDVQDYAAAMGTDIVPDVWVDPAERSMYLRLLEEKKVLRGYECRFRRKDGAVIWVSLNARATFAADGTTTINEGFIEDITERKRTEMQLSASETRYRAVFQASLDGMAISRQNDNRYIEVNQAFLDIMGFEREEVVGRTALELGFWVHPDHRQRLVDMLRRDSSFRDEETEFRRKNGEIVWVRLSVSLIEIDGLSCVLTVMRDISVARAAALQLASAQEALRTSEGRYRTVFQTSLDPVCITRLSDGSIIDANRAFLEAMGFARDEVIGHSTLQLGIWADQHERQDMVRTLQEHSAFREIQARFRKKSGEIFWVMLSASVIEIEGTTCLLGVFRDLSDAKAAEERIKDLAFYDQLTRLPNRRLLLERVKTAQGRGRAPSSDRAMLLLDLGEFKKLNDSRGHQTGDLLLREVARRLTSCVRGTDTVARCGGDEFAVLLENLGKIPEPAATHAQFVAGKIVDALSQPYSLAGQECYCHCSIGIAVFGNEQGTPHQVLQQAELALDQAKIEGRNAVRFFAPDLQHTADVRAAIEQDLHHAINKKQFVLYYQPQVDSTGLIGVESLIRWNHPQRGLLAPDEFINLAEETELILPLGEWVLEAACTQIAAWVQRKQPVHLALAVNISARQFRSPEFVDQVLAVLHRTGANPQNLKLELTESMLLEDVEGVIARMSVLKSHGLRFSLDDFGTGYSSLSYLKRLPLDQLKIDRAFVRDILGDVTSGAIAQTIISLSRAMGLSVIAEGVETEEQRDFLARLGCDAFQGYLFGHPLPIEEFERTWLSR</sequence>
<dbReference type="Gene3D" id="3.30.70.270">
    <property type="match status" value="1"/>
</dbReference>
<dbReference type="InterPro" id="IPR013656">
    <property type="entry name" value="PAS_4"/>
</dbReference>
<dbReference type="Proteomes" id="UP000239735">
    <property type="component" value="Unassembled WGS sequence"/>
</dbReference>
<dbReference type="PANTHER" id="PTHR44757:SF2">
    <property type="entry name" value="BIOFILM ARCHITECTURE MAINTENANCE PROTEIN MBAA"/>
    <property type="match status" value="1"/>
</dbReference>
<dbReference type="InterPro" id="IPR000014">
    <property type="entry name" value="PAS"/>
</dbReference>
<reference evidence="6" key="1">
    <citation type="submission" date="2018-02" db="EMBL/GenBank/DDBJ databases">
        <authorList>
            <person name="Hausmann B."/>
        </authorList>
    </citation>
    <scope>NUCLEOTIDE SEQUENCE [LARGE SCALE GENOMIC DNA]</scope>
    <source>
        <strain evidence="6">Peat soil MAG SbA5</strain>
    </source>
</reference>
<dbReference type="InterPro" id="IPR029787">
    <property type="entry name" value="Nucleotide_cyclase"/>
</dbReference>
<gene>
    <name evidence="5" type="ORF">SBA5_720009</name>
</gene>
<name>A0A2N9M324_9BACT</name>
<feature type="domain" description="GGDEF" evidence="4">
    <location>
        <begin position="658"/>
        <end position="796"/>
    </location>
</feature>
<organism evidence="5 6">
    <name type="scientific">Candidatus Sulfuritelmatomonas gaucii</name>
    <dbReference type="NCBI Taxonomy" id="2043161"/>
    <lineage>
        <taxon>Bacteria</taxon>
        <taxon>Pseudomonadati</taxon>
        <taxon>Acidobacteriota</taxon>
        <taxon>Terriglobia</taxon>
        <taxon>Terriglobales</taxon>
        <taxon>Acidobacteriaceae</taxon>
        <taxon>Candidatus Sulfuritelmatomonas</taxon>
    </lineage>
</organism>
<dbReference type="InterPro" id="IPR035965">
    <property type="entry name" value="PAS-like_dom_sf"/>
</dbReference>
<dbReference type="SUPFAM" id="SSF55785">
    <property type="entry name" value="PYP-like sensor domain (PAS domain)"/>
    <property type="match status" value="5"/>
</dbReference>
<accession>A0A2N9M324</accession>
<protein>
    <submittedName>
        <fullName evidence="5">Diguanylate cyclase/phosphodiesterase with PAS/PAC sensor(S)</fullName>
    </submittedName>
</protein>
<feature type="domain" description="PAC" evidence="2">
    <location>
        <begin position="444"/>
        <end position="494"/>
    </location>
</feature>
<dbReference type="SUPFAM" id="SSF55073">
    <property type="entry name" value="Nucleotide cyclase"/>
    <property type="match status" value="1"/>
</dbReference>
<dbReference type="InterPro" id="IPR000700">
    <property type="entry name" value="PAS-assoc_C"/>
</dbReference>
<evidence type="ECO:0000313" key="6">
    <source>
        <dbReference type="Proteomes" id="UP000239735"/>
    </source>
</evidence>
<dbReference type="InterPro" id="IPR001633">
    <property type="entry name" value="EAL_dom"/>
</dbReference>
<dbReference type="PANTHER" id="PTHR44757">
    <property type="entry name" value="DIGUANYLATE CYCLASE DGCP"/>
    <property type="match status" value="1"/>
</dbReference>
<evidence type="ECO:0000259" key="4">
    <source>
        <dbReference type="PROSITE" id="PS50887"/>
    </source>
</evidence>
<dbReference type="InterPro" id="IPR000160">
    <property type="entry name" value="GGDEF_dom"/>
</dbReference>
<feature type="domain" description="PAC" evidence="2">
    <location>
        <begin position="317"/>
        <end position="369"/>
    </location>
</feature>
<feature type="domain" description="PAC" evidence="2">
    <location>
        <begin position="576"/>
        <end position="626"/>
    </location>
</feature>
<feature type="domain" description="EAL" evidence="3">
    <location>
        <begin position="805"/>
        <end position="1057"/>
    </location>
</feature>
<dbReference type="SMART" id="SM00086">
    <property type="entry name" value="PAC"/>
    <property type="match status" value="5"/>
</dbReference>
<dbReference type="FunFam" id="3.20.20.450:FF:000001">
    <property type="entry name" value="Cyclic di-GMP phosphodiesterase yahA"/>
    <property type="match status" value="1"/>
</dbReference>
<dbReference type="Pfam" id="PF00990">
    <property type="entry name" value="GGDEF"/>
    <property type="match status" value="1"/>
</dbReference>